<feature type="region of interest" description="Disordered" evidence="1">
    <location>
        <begin position="1"/>
        <end position="28"/>
    </location>
</feature>
<proteinExistence type="predicted"/>
<name>A0A1H6HU73_9EURY</name>
<dbReference type="EMBL" id="FNWU01000001">
    <property type="protein sequence ID" value="SEH37773.1"/>
    <property type="molecule type" value="Genomic_DNA"/>
</dbReference>
<reference evidence="2 3" key="1">
    <citation type="submission" date="2016-10" db="EMBL/GenBank/DDBJ databases">
        <authorList>
            <person name="de Groot N.N."/>
        </authorList>
    </citation>
    <scope>NUCLEOTIDE SEQUENCE [LARGE SCALE GENOMIC DNA]</scope>
    <source>
        <strain evidence="2 3">IBRC-M10418</strain>
    </source>
</reference>
<evidence type="ECO:0000313" key="3">
    <source>
        <dbReference type="Proteomes" id="UP000199215"/>
    </source>
</evidence>
<protein>
    <submittedName>
        <fullName evidence="2">Adenosylcobinamide hydrolase</fullName>
    </submittedName>
</protein>
<dbReference type="GO" id="GO:0016787">
    <property type="term" value="F:hydrolase activity"/>
    <property type="evidence" value="ECO:0007669"/>
    <property type="project" value="UniProtKB-KW"/>
</dbReference>
<feature type="compositionally biased region" description="Polar residues" evidence="1">
    <location>
        <begin position="1"/>
        <end position="10"/>
    </location>
</feature>
<dbReference type="Proteomes" id="UP000199215">
    <property type="component" value="Unassembled WGS sequence"/>
</dbReference>
<dbReference type="AlphaFoldDB" id="A0A1H6HU73"/>
<feature type="region of interest" description="Disordered" evidence="1">
    <location>
        <begin position="272"/>
        <end position="321"/>
    </location>
</feature>
<dbReference type="PANTHER" id="PTHR35336">
    <property type="entry name" value="ADENOSYLCOBINAMIDE AMIDOHYDROLASE"/>
    <property type="match status" value="1"/>
</dbReference>
<dbReference type="Pfam" id="PF01955">
    <property type="entry name" value="CbiZ"/>
    <property type="match status" value="1"/>
</dbReference>
<dbReference type="InterPro" id="IPR002808">
    <property type="entry name" value="AdoCbi_amidolase"/>
</dbReference>
<feature type="compositionally biased region" description="Basic and acidic residues" evidence="1">
    <location>
        <begin position="152"/>
        <end position="181"/>
    </location>
</feature>
<accession>A0A1H6HU73</accession>
<gene>
    <name evidence="2" type="ORF">SAMN05192561_101261</name>
</gene>
<dbReference type="OrthoDB" id="157452at2157"/>
<dbReference type="STRING" id="1267564.SAMN05192561_101261"/>
<keyword evidence="2" id="KW-0378">Hydrolase</keyword>
<organism evidence="2 3">
    <name type="scientific">Halopenitus malekzadehii</name>
    <dbReference type="NCBI Taxonomy" id="1267564"/>
    <lineage>
        <taxon>Archaea</taxon>
        <taxon>Methanobacteriati</taxon>
        <taxon>Methanobacteriota</taxon>
        <taxon>Stenosarchaea group</taxon>
        <taxon>Halobacteria</taxon>
        <taxon>Halobacteriales</taxon>
        <taxon>Haloferacaceae</taxon>
        <taxon>Halopenitus</taxon>
    </lineage>
</organism>
<dbReference type="PANTHER" id="PTHR35336:SF5">
    <property type="entry name" value="ADENOSYLCOBINAMIDE AMIDOHYDROLASE"/>
    <property type="match status" value="1"/>
</dbReference>
<dbReference type="InterPro" id="IPR052209">
    <property type="entry name" value="CbiZ"/>
</dbReference>
<dbReference type="RefSeq" id="WP_092813223.1">
    <property type="nucleotide sequence ID" value="NZ_FNWU01000001.1"/>
</dbReference>
<sequence length="321" mass="32643">MSDRPSTSGGSPPESATDPHPASPAAPVPVFETTVSDGVCRLVRPGTRFLSTGFDGGRRVADAAYNVTVPTGFDARDLRAYVADRLDRADFDGEVGPDAAPALLTGVDQSYARIARAGSVAVLATAGISNPAALPIDGRRDAAGAGCADEAAADRRHDADSRHANDRRHDVDPRHAPDRHHAGTVNLVAGTTRSLSDGALANLLTVVAEAKAATLLALTGFPGTTSDAVIVADDPDGEPATFSGSATPVGRATRVCVRDAVTASLRSRYGEVATGSDMSGNSDGSNDGIPTDVADADHGVVADGRATVTRVETDADPGGDL</sequence>
<feature type="region of interest" description="Disordered" evidence="1">
    <location>
        <begin position="145"/>
        <end position="183"/>
    </location>
</feature>
<keyword evidence="3" id="KW-1185">Reference proteome</keyword>
<evidence type="ECO:0000313" key="2">
    <source>
        <dbReference type="EMBL" id="SEH37773.1"/>
    </source>
</evidence>
<feature type="compositionally biased region" description="Low complexity" evidence="1">
    <location>
        <begin position="275"/>
        <end position="288"/>
    </location>
</feature>
<evidence type="ECO:0000256" key="1">
    <source>
        <dbReference type="SAM" id="MobiDB-lite"/>
    </source>
</evidence>